<dbReference type="GO" id="GO:0016020">
    <property type="term" value="C:membrane"/>
    <property type="evidence" value="ECO:0007669"/>
    <property type="project" value="UniProtKB-SubCell"/>
</dbReference>
<evidence type="ECO:0000256" key="4">
    <source>
        <dbReference type="ARBA" id="ARBA00022449"/>
    </source>
</evidence>
<dbReference type="GO" id="GO:0015297">
    <property type="term" value="F:antiporter activity"/>
    <property type="evidence" value="ECO:0007669"/>
    <property type="project" value="UniProtKB-KW"/>
</dbReference>
<feature type="transmembrane region" description="Helical" evidence="9">
    <location>
        <begin position="148"/>
        <end position="174"/>
    </location>
</feature>
<organism evidence="11 12">
    <name type="scientific">Legionella lansingensis</name>
    <dbReference type="NCBI Taxonomy" id="45067"/>
    <lineage>
        <taxon>Bacteria</taxon>
        <taxon>Pseudomonadati</taxon>
        <taxon>Pseudomonadota</taxon>
        <taxon>Gammaproteobacteria</taxon>
        <taxon>Legionellales</taxon>
        <taxon>Legionellaceae</taxon>
        <taxon>Legionella</taxon>
    </lineage>
</organism>
<evidence type="ECO:0000256" key="2">
    <source>
        <dbReference type="ARBA" id="ARBA00005551"/>
    </source>
</evidence>
<dbReference type="PATRIC" id="fig|45067.4.peg.885"/>
<feature type="transmembrane region" description="Helical" evidence="9">
    <location>
        <begin position="186"/>
        <end position="212"/>
    </location>
</feature>
<dbReference type="Gene3D" id="3.40.50.720">
    <property type="entry name" value="NAD(P)-binding Rossmann-like Domain"/>
    <property type="match status" value="1"/>
</dbReference>
<feature type="transmembrane region" description="Helical" evidence="9">
    <location>
        <begin position="224"/>
        <end position="240"/>
    </location>
</feature>
<evidence type="ECO:0000313" key="11">
    <source>
        <dbReference type="EMBL" id="KTD23483.1"/>
    </source>
</evidence>
<proteinExistence type="inferred from homology"/>
<keyword evidence="3" id="KW-0813">Transport</keyword>
<gene>
    <name evidence="11" type="primary">ybaL</name>
    <name evidence="11" type="ORF">Llan_0854</name>
</gene>
<keyword evidence="12" id="KW-1185">Reference proteome</keyword>
<feature type="transmembrane region" description="Helical" evidence="9">
    <location>
        <begin position="282"/>
        <end position="300"/>
    </location>
</feature>
<evidence type="ECO:0000313" key="12">
    <source>
        <dbReference type="Proteomes" id="UP000054869"/>
    </source>
</evidence>
<comment type="subcellular location">
    <subcellularLocation>
        <location evidence="1">Membrane</location>
        <topology evidence="1">Multi-pass membrane protein</topology>
    </subcellularLocation>
</comment>
<keyword evidence="5 9" id="KW-0812">Transmembrane</keyword>
<feature type="transmembrane region" description="Helical" evidence="9">
    <location>
        <begin position="369"/>
        <end position="389"/>
    </location>
</feature>
<evidence type="ECO:0000256" key="1">
    <source>
        <dbReference type="ARBA" id="ARBA00004141"/>
    </source>
</evidence>
<sequence>MHSLPIITTLATALGLALIMGFIAVKLKLPALVGYLLAGVIIGPFTPGFVANVDIAAEFAEIGVMLLMFGVGLHFSLDNLLETRKIALPGALLQIIVATSLGTGVAIFWGWELSHALILGLALSVASTVVLIRALETQGLLGSTNGQIAVGWLIVEDIAMIIVLVFLPFMAQWFDGTSVENAGKNVWVLLGITLFKISSFIILMLLVGRWMLPKFLWQITRTGSRELFTLCVIAVSIGIAFGASKLFGISLALGAFFAGMIIRESKFSRRAAEESLPFRDAFAVLFFVSVGMLFNPHIFVEQPFRVLVVVGIIVVGKSIAAAMLVLAFRYPLNTALTVSASLAQIGEFSFILAGHGVQLKLLSGEGQGLILAGALISIAINPLIFKTIAPFQVWLRTRSSWVQIFERPEDPLAELPITTDEKYLSGHVVLIGYGQVGKRIGIILTEHGIPYVVIDQNRELVEQLRTDKMAAVFGSGSEPSALIQAHIARAGMLVVATSDAFDIRQMLNIAQKINSKIEVAIRVQNEEEEALLSQEIDGAFFLSEEELAKGISEYILNRFGMSTLKKKLKK</sequence>
<feature type="transmembrane region" description="Helical" evidence="9">
    <location>
        <begin position="6"/>
        <end position="25"/>
    </location>
</feature>
<feature type="transmembrane region" description="Helical" evidence="9">
    <location>
        <begin position="56"/>
        <end position="75"/>
    </location>
</feature>
<name>A0A0W0VTJ7_9GAMM</name>
<evidence type="ECO:0000256" key="5">
    <source>
        <dbReference type="ARBA" id="ARBA00022692"/>
    </source>
</evidence>
<dbReference type="SUPFAM" id="SSF51735">
    <property type="entry name" value="NAD(P)-binding Rossmann-fold domains"/>
    <property type="match status" value="1"/>
</dbReference>
<protein>
    <submittedName>
        <fullName evidence="11">Monovalent cation:proton antiporter (CPA2 family)</fullName>
    </submittedName>
</protein>
<dbReference type="GO" id="GO:0006813">
    <property type="term" value="P:potassium ion transport"/>
    <property type="evidence" value="ECO:0007669"/>
    <property type="project" value="InterPro"/>
</dbReference>
<dbReference type="Pfam" id="PF00999">
    <property type="entry name" value="Na_H_Exchanger"/>
    <property type="match status" value="1"/>
</dbReference>
<dbReference type="Proteomes" id="UP000054869">
    <property type="component" value="Unassembled WGS sequence"/>
</dbReference>
<keyword evidence="7" id="KW-0406">Ion transport</keyword>
<feature type="transmembrane region" description="Helical" evidence="9">
    <location>
        <begin position="306"/>
        <end position="328"/>
    </location>
</feature>
<dbReference type="GO" id="GO:1902600">
    <property type="term" value="P:proton transmembrane transport"/>
    <property type="evidence" value="ECO:0007669"/>
    <property type="project" value="InterPro"/>
</dbReference>
<evidence type="ECO:0000256" key="3">
    <source>
        <dbReference type="ARBA" id="ARBA00022448"/>
    </source>
</evidence>
<evidence type="ECO:0000256" key="9">
    <source>
        <dbReference type="SAM" id="Phobius"/>
    </source>
</evidence>
<dbReference type="RefSeq" id="WP_028373397.1">
    <property type="nucleotide sequence ID" value="NZ_CAAAJD010000014.1"/>
</dbReference>
<keyword evidence="8 9" id="KW-0472">Membrane</keyword>
<dbReference type="eggNOG" id="COG4651">
    <property type="taxonomic scope" value="Bacteria"/>
</dbReference>
<feature type="domain" description="RCK N-terminal" evidence="10">
    <location>
        <begin position="425"/>
        <end position="540"/>
    </location>
</feature>
<dbReference type="PANTHER" id="PTHR42751:SF1">
    <property type="entry name" value="CATION_PROTON ANTIPORTER YBAL-RELATED"/>
    <property type="match status" value="1"/>
</dbReference>
<evidence type="ECO:0000256" key="6">
    <source>
        <dbReference type="ARBA" id="ARBA00022989"/>
    </source>
</evidence>
<dbReference type="eggNOG" id="COG1226">
    <property type="taxonomic scope" value="Bacteria"/>
</dbReference>
<evidence type="ECO:0000259" key="10">
    <source>
        <dbReference type="PROSITE" id="PS51201"/>
    </source>
</evidence>
<dbReference type="InterPro" id="IPR006153">
    <property type="entry name" value="Cation/H_exchanger_TM"/>
</dbReference>
<dbReference type="EMBL" id="LNYI01000014">
    <property type="protein sequence ID" value="KTD23483.1"/>
    <property type="molecule type" value="Genomic_DNA"/>
</dbReference>
<reference evidence="11 12" key="1">
    <citation type="submission" date="2015-11" db="EMBL/GenBank/DDBJ databases">
        <title>Genomic analysis of 38 Legionella species identifies large and diverse effector repertoires.</title>
        <authorList>
            <person name="Burstein D."/>
            <person name="Amaro F."/>
            <person name="Zusman T."/>
            <person name="Lifshitz Z."/>
            <person name="Cohen O."/>
            <person name="Gilbert J.A."/>
            <person name="Pupko T."/>
            <person name="Shuman H.A."/>
            <person name="Segal G."/>
        </authorList>
    </citation>
    <scope>NUCLEOTIDE SEQUENCE [LARGE SCALE GENOMIC DNA]</scope>
    <source>
        <strain evidence="11 12">ATCC 49751</strain>
    </source>
</reference>
<accession>A0A0W0VTJ7</accession>
<feature type="transmembrane region" description="Helical" evidence="9">
    <location>
        <begin position="117"/>
        <end position="136"/>
    </location>
</feature>
<dbReference type="OrthoDB" id="3418949at2"/>
<dbReference type="Gene3D" id="1.20.1530.20">
    <property type="match status" value="1"/>
</dbReference>
<dbReference type="AlphaFoldDB" id="A0A0W0VTJ7"/>
<dbReference type="Pfam" id="PF02254">
    <property type="entry name" value="TrkA_N"/>
    <property type="match status" value="1"/>
</dbReference>
<evidence type="ECO:0000256" key="8">
    <source>
        <dbReference type="ARBA" id="ARBA00023136"/>
    </source>
</evidence>
<dbReference type="InterPro" id="IPR003148">
    <property type="entry name" value="RCK_N"/>
</dbReference>
<comment type="caution">
    <text evidence="11">The sequence shown here is derived from an EMBL/GenBank/DDBJ whole genome shotgun (WGS) entry which is preliminary data.</text>
</comment>
<dbReference type="STRING" id="45067.Llan_0854"/>
<dbReference type="InterPro" id="IPR036291">
    <property type="entry name" value="NAD(P)-bd_dom_sf"/>
</dbReference>
<feature type="transmembrane region" description="Helical" evidence="9">
    <location>
        <begin position="87"/>
        <end position="111"/>
    </location>
</feature>
<dbReference type="InterPro" id="IPR038770">
    <property type="entry name" value="Na+/solute_symporter_sf"/>
</dbReference>
<keyword evidence="6 9" id="KW-1133">Transmembrane helix</keyword>
<feature type="transmembrane region" description="Helical" evidence="9">
    <location>
        <begin position="32"/>
        <end position="50"/>
    </location>
</feature>
<comment type="similarity">
    <text evidence="2">Belongs to the monovalent cation:proton antiporter 2 (CPA2) transporter (TC 2.A.37) family.</text>
</comment>
<evidence type="ECO:0000256" key="7">
    <source>
        <dbReference type="ARBA" id="ARBA00023065"/>
    </source>
</evidence>
<dbReference type="PANTHER" id="PTHR42751">
    <property type="entry name" value="SODIUM/HYDROGEN EXCHANGER FAMILY/TRKA DOMAIN PROTEIN"/>
    <property type="match status" value="1"/>
</dbReference>
<dbReference type="PROSITE" id="PS51201">
    <property type="entry name" value="RCK_N"/>
    <property type="match status" value="1"/>
</dbReference>
<keyword evidence="4" id="KW-0050">Antiport</keyword>